<reference evidence="9 10" key="1">
    <citation type="submission" date="2019-08" db="EMBL/GenBank/DDBJ databases">
        <title>Archaea genome.</title>
        <authorList>
            <person name="Kajale S."/>
            <person name="Shouche Y."/>
            <person name="Deshpande N."/>
            <person name="Sharma A."/>
        </authorList>
    </citation>
    <scope>NUCLEOTIDE SEQUENCE [LARGE SCALE GENOMIC DNA]</scope>
    <source>
        <strain evidence="9 10">ESP3B_9</strain>
    </source>
</reference>
<keyword evidence="5 7" id="KW-1133">Transmembrane helix</keyword>
<comment type="subcellular location">
    <subcellularLocation>
        <location evidence="1 7">Cell membrane</location>
        <topology evidence="1 7">Multi-pass membrane protein</topology>
    </subcellularLocation>
</comment>
<dbReference type="InterPro" id="IPR000515">
    <property type="entry name" value="MetI-like"/>
</dbReference>
<dbReference type="PANTHER" id="PTHR30151">
    <property type="entry name" value="ALKANE SULFONATE ABC TRANSPORTER-RELATED, MEMBRANE SUBUNIT"/>
    <property type="match status" value="1"/>
</dbReference>
<keyword evidence="10" id="KW-1185">Reference proteome</keyword>
<evidence type="ECO:0000256" key="6">
    <source>
        <dbReference type="ARBA" id="ARBA00023136"/>
    </source>
</evidence>
<feature type="transmembrane region" description="Helical" evidence="7">
    <location>
        <begin position="229"/>
        <end position="248"/>
    </location>
</feature>
<evidence type="ECO:0000259" key="8">
    <source>
        <dbReference type="PROSITE" id="PS50928"/>
    </source>
</evidence>
<comment type="caution">
    <text evidence="9">The sequence shown here is derived from an EMBL/GenBank/DDBJ whole genome shotgun (WGS) entry which is preliminary data.</text>
</comment>
<evidence type="ECO:0000256" key="7">
    <source>
        <dbReference type="RuleBase" id="RU363032"/>
    </source>
</evidence>
<feature type="transmembrane region" description="Helical" evidence="7">
    <location>
        <begin position="132"/>
        <end position="153"/>
    </location>
</feature>
<dbReference type="AlphaFoldDB" id="A0A5D5ASX9"/>
<evidence type="ECO:0000313" key="9">
    <source>
        <dbReference type="EMBL" id="TYT62620.1"/>
    </source>
</evidence>
<proteinExistence type="inferred from homology"/>
<dbReference type="GO" id="GO:0055085">
    <property type="term" value="P:transmembrane transport"/>
    <property type="evidence" value="ECO:0007669"/>
    <property type="project" value="InterPro"/>
</dbReference>
<evidence type="ECO:0000256" key="2">
    <source>
        <dbReference type="ARBA" id="ARBA00022448"/>
    </source>
</evidence>
<dbReference type="Gene3D" id="1.10.3720.10">
    <property type="entry name" value="MetI-like"/>
    <property type="match status" value="1"/>
</dbReference>
<feature type="domain" description="ABC transmembrane type-1" evidence="8">
    <location>
        <begin position="67"/>
        <end position="247"/>
    </location>
</feature>
<dbReference type="EMBL" id="VTAW01000007">
    <property type="protein sequence ID" value="TYT62620.1"/>
    <property type="molecule type" value="Genomic_DNA"/>
</dbReference>
<dbReference type="Pfam" id="PF00528">
    <property type="entry name" value="BPD_transp_1"/>
    <property type="match status" value="1"/>
</dbReference>
<organism evidence="9 10">
    <name type="scientific">Natrialba swarupiae</name>
    <dbReference type="NCBI Taxonomy" id="2448032"/>
    <lineage>
        <taxon>Archaea</taxon>
        <taxon>Methanobacteriati</taxon>
        <taxon>Methanobacteriota</taxon>
        <taxon>Stenosarchaea group</taxon>
        <taxon>Halobacteria</taxon>
        <taxon>Halobacteriales</taxon>
        <taxon>Natrialbaceae</taxon>
        <taxon>Natrialba</taxon>
    </lineage>
</organism>
<dbReference type="GO" id="GO:0005886">
    <property type="term" value="C:plasma membrane"/>
    <property type="evidence" value="ECO:0007669"/>
    <property type="project" value="UniProtKB-SubCell"/>
</dbReference>
<feature type="transmembrane region" description="Helical" evidence="7">
    <location>
        <begin position="105"/>
        <end position="126"/>
    </location>
</feature>
<keyword evidence="3" id="KW-1003">Cell membrane</keyword>
<dbReference type="Proteomes" id="UP000324104">
    <property type="component" value="Unassembled WGS sequence"/>
</dbReference>
<dbReference type="PANTHER" id="PTHR30151:SF0">
    <property type="entry name" value="ABC TRANSPORTER PERMEASE PROTEIN MJ0413-RELATED"/>
    <property type="match status" value="1"/>
</dbReference>
<accession>A0A5D5ASX9</accession>
<name>A0A5D5ASX9_9EURY</name>
<evidence type="ECO:0000256" key="1">
    <source>
        <dbReference type="ARBA" id="ARBA00004651"/>
    </source>
</evidence>
<keyword evidence="2 7" id="KW-0813">Transport</keyword>
<comment type="similarity">
    <text evidence="7">Belongs to the binding-protein-dependent transport system permease family.</text>
</comment>
<feature type="transmembrane region" description="Helical" evidence="7">
    <location>
        <begin position="174"/>
        <end position="199"/>
    </location>
</feature>
<keyword evidence="4 7" id="KW-0812">Transmembrane</keyword>
<dbReference type="SUPFAM" id="SSF161098">
    <property type="entry name" value="MetI-like"/>
    <property type="match status" value="1"/>
</dbReference>
<feature type="transmembrane region" description="Helical" evidence="7">
    <location>
        <begin position="67"/>
        <end position="93"/>
    </location>
</feature>
<evidence type="ECO:0000256" key="3">
    <source>
        <dbReference type="ARBA" id="ARBA00022475"/>
    </source>
</evidence>
<evidence type="ECO:0000313" key="10">
    <source>
        <dbReference type="Proteomes" id="UP000324104"/>
    </source>
</evidence>
<gene>
    <name evidence="9" type="ORF">FYC77_07585</name>
</gene>
<dbReference type="CDD" id="cd06261">
    <property type="entry name" value="TM_PBP2"/>
    <property type="match status" value="1"/>
</dbReference>
<evidence type="ECO:0000256" key="5">
    <source>
        <dbReference type="ARBA" id="ARBA00022989"/>
    </source>
</evidence>
<sequence length="258" mass="28797">MSLTGLSSLPYSKQIRLGRATLLVAILATLELVGRAEWFDQLTYVPLSTMVETAYGLLVSGELTDDIITTIGLVFVSFVSATLVALVIGWFLWRHDKVKQVLDPYLIVLYAMPIFVFYPMFIIVFGLNVFPIVLIAFAMSVTIIIISTANGLAKVPDVLIDVGRSMGLSRREQFRHVIFPAAVPYIFTGLKLGFVYAFIGVIASEFILSNSGLGYQISWYYQQFQTADMYAVLLIVITLAVVVNLGLIRIEDRLHRRT</sequence>
<keyword evidence="6 7" id="KW-0472">Membrane</keyword>
<dbReference type="PROSITE" id="PS50928">
    <property type="entry name" value="ABC_TM1"/>
    <property type="match status" value="1"/>
</dbReference>
<dbReference type="InterPro" id="IPR035906">
    <property type="entry name" value="MetI-like_sf"/>
</dbReference>
<protein>
    <submittedName>
        <fullName evidence="9">ABC transporter permease</fullName>
    </submittedName>
</protein>
<evidence type="ECO:0000256" key="4">
    <source>
        <dbReference type="ARBA" id="ARBA00022692"/>
    </source>
</evidence>